<dbReference type="AlphaFoldDB" id="A0A2P2SZB6"/>
<reference evidence="1 2" key="1">
    <citation type="submission" date="2016-03" db="EMBL/GenBank/DDBJ databases">
        <title>Comparative genomics of Pseudogymnoascus destructans, the fungus causing white-nose syndrome of bats.</title>
        <authorList>
            <person name="Palmer J.M."/>
            <person name="Drees K.P."/>
            <person name="Foster J.T."/>
            <person name="Lindner D.L."/>
        </authorList>
    </citation>
    <scope>NUCLEOTIDE SEQUENCE [LARGE SCALE GENOMIC DNA]</scope>
    <source>
        <strain evidence="1 2">UAMH 10579</strain>
    </source>
</reference>
<accession>A0A2P2SZB6</accession>
<dbReference type="InterPro" id="IPR025332">
    <property type="entry name" value="DUF4238"/>
</dbReference>
<evidence type="ECO:0008006" key="3">
    <source>
        <dbReference type="Google" id="ProtNLM"/>
    </source>
</evidence>
<organism evidence="1 2">
    <name type="scientific">Pseudogymnoascus verrucosus</name>
    <dbReference type="NCBI Taxonomy" id="342668"/>
    <lineage>
        <taxon>Eukaryota</taxon>
        <taxon>Fungi</taxon>
        <taxon>Dikarya</taxon>
        <taxon>Ascomycota</taxon>
        <taxon>Pezizomycotina</taxon>
        <taxon>Leotiomycetes</taxon>
        <taxon>Thelebolales</taxon>
        <taxon>Thelebolaceae</taxon>
        <taxon>Pseudogymnoascus</taxon>
    </lineage>
</organism>
<dbReference type="OrthoDB" id="3435826at2759"/>
<protein>
    <recommendedName>
        <fullName evidence="3">DUF4238 domain-containing protein</fullName>
    </recommendedName>
</protein>
<dbReference type="RefSeq" id="XP_018135418.1">
    <property type="nucleotide sequence ID" value="XM_018269738.2"/>
</dbReference>
<evidence type="ECO:0000313" key="1">
    <source>
        <dbReference type="EMBL" id="OBU01686.1"/>
    </source>
</evidence>
<dbReference type="Pfam" id="PF14022">
    <property type="entry name" value="DUF4238"/>
    <property type="match status" value="1"/>
</dbReference>
<keyword evidence="2" id="KW-1185">Reference proteome</keyword>
<dbReference type="Proteomes" id="UP000091956">
    <property type="component" value="Unassembled WGS sequence"/>
</dbReference>
<name>A0A2P2SZB6_9PEZI</name>
<proteinExistence type="predicted"/>
<dbReference type="EMBL" id="KV460206">
    <property type="protein sequence ID" value="OBU01686.1"/>
    <property type="molecule type" value="Genomic_DNA"/>
</dbReference>
<dbReference type="GeneID" id="28833592"/>
<reference evidence="2" key="2">
    <citation type="journal article" date="2018" name="Nat. Commun.">
        <title>Extreme sensitivity to ultraviolet light in the fungal pathogen causing white-nose syndrome of bats.</title>
        <authorList>
            <person name="Palmer J.M."/>
            <person name="Drees K.P."/>
            <person name="Foster J.T."/>
            <person name="Lindner D.L."/>
        </authorList>
    </citation>
    <scope>NUCLEOTIDE SEQUENCE [LARGE SCALE GENOMIC DNA]</scope>
    <source>
        <strain evidence="2">UAMH 10579</strain>
    </source>
</reference>
<evidence type="ECO:0000313" key="2">
    <source>
        <dbReference type="Proteomes" id="UP000091956"/>
    </source>
</evidence>
<sequence>MASTPRIPTQPSVEPSQYQHFIPRFILKNFSYKSRKNGGNKRGNRNGKNQRAEDMLHTIELSGPKAKILDTTVARTLGKVDMYRDFAKTENQQGLEKQLADLESLAGRVVAAIRKRLEARNEDVWITRLERDTLRKFLFIMKYRSSNMHKRFCPETFEDYSSDDREELLEYVRGKDFEKPIDVWFDNIKAMLELEMDPGGEWMEKIRKRAYPPDAEWFVHHTQSMYMALCTPSEPEDEFLLTENGYGIHEGPVSGRVDPSTGQFTATSYTEYHVFAVISPRLLIVLRSLILPNPMEDSLQGIREFRQTMYRICASTHTNPNEANSILADLPISKARNSYTKLMGDSLVLLNGEDGTYRADHRFCFQFFPIANCHVNKINGIMLEESHSISTIVFGSRTGARKIFESYLSAPVESGFKTVGGKPDDSRLIFLRKLEHVAKQMGSNVVAVYRTAIYRTRNKTPTTDESDEAFARMMELTPPEERGEHMQLYMRLGGSYATLMKDMEQARNMMNMRIKFDVWSTGLNEHIRNNIRENLRHIFSQLPARRVWYYLKHIRNITLRDRSIEGSVICEGPDDVIAKVSHVIRGEAIARLMFAVVLNQISLASHPDFEFYPTIISEASWRNISRSKQIIFSSAGSICDCGINEIEQKARLLRDKLQNPSYPKTFANLFLPKNAMIRHPLWSDKENIEMQTRFHTRIVFPGLVEKLGQEEEDELDEVLFNIAYPSPSPFLVFNNEKKAIQAYQWINSMVR</sequence>
<gene>
    <name evidence="1" type="ORF">VE01_00206</name>
</gene>